<accession>A0A1F5EAQ7</accession>
<comment type="subunit">
    <text evidence="4">Part of the 50S ribosomal subunit.</text>
</comment>
<dbReference type="HAMAP" id="MF_01366">
    <property type="entry name" value="Ribosomal_uL13"/>
    <property type="match status" value="1"/>
</dbReference>
<dbReference type="GO" id="GO:0017148">
    <property type="term" value="P:negative regulation of translation"/>
    <property type="evidence" value="ECO:0007669"/>
    <property type="project" value="TreeGrafter"/>
</dbReference>
<dbReference type="InterPro" id="IPR036899">
    <property type="entry name" value="Ribosomal_uL13_sf"/>
</dbReference>
<dbReference type="Pfam" id="PF00572">
    <property type="entry name" value="Ribosomal_L13"/>
    <property type="match status" value="1"/>
</dbReference>
<comment type="similarity">
    <text evidence="1 4">Belongs to the universal ribosomal protein uL13 family.</text>
</comment>
<dbReference type="GO" id="GO:0005840">
    <property type="term" value="C:ribosome"/>
    <property type="evidence" value="ECO:0007669"/>
    <property type="project" value="UniProtKB-KW"/>
</dbReference>
<evidence type="ECO:0000256" key="4">
    <source>
        <dbReference type="HAMAP-Rule" id="MF_01366"/>
    </source>
</evidence>
<dbReference type="NCBIfam" id="TIGR01066">
    <property type="entry name" value="rplM_bact"/>
    <property type="match status" value="1"/>
</dbReference>
<dbReference type="PANTHER" id="PTHR11545:SF2">
    <property type="entry name" value="LARGE RIBOSOMAL SUBUNIT PROTEIN UL13M"/>
    <property type="match status" value="1"/>
</dbReference>
<dbReference type="SUPFAM" id="SSF52161">
    <property type="entry name" value="Ribosomal protein L13"/>
    <property type="match status" value="1"/>
</dbReference>
<dbReference type="PIRSF" id="PIRSF002181">
    <property type="entry name" value="Ribosomal_L13"/>
    <property type="match status" value="1"/>
</dbReference>
<reference evidence="5 6" key="1">
    <citation type="journal article" date="2016" name="Nat. Commun.">
        <title>Thousands of microbial genomes shed light on interconnected biogeochemical processes in an aquifer system.</title>
        <authorList>
            <person name="Anantharaman K."/>
            <person name="Brown C.T."/>
            <person name="Hug L.A."/>
            <person name="Sharon I."/>
            <person name="Castelle C.J."/>
            <person name="Probst A.J."/>
            <person name="Thomas B.C."/>
            <person name="Singh A."/>
            <person name="Wilkins M.J."/>
            <person name="Karaoz U."/>
            <person name="Brodie E.L."/>
            <person name="Williams K.H."/>
            <person name="Hubbard S.S."/>
            <person name="Banfield J.F."/>
        </authorList>
    </citation>
    <scope>NUCLEOTIDE SEQUENCE [LARGE SCALE GENOMIC DNA]</scope>
</reference>
<dbReference type="PANTHER" id="PTHR11545">
    <property type="entry name" value="RIBOSOMAL PROTEIN L13"/>
    <property type="match status" value="1"/>
</dbReference>
<dbReference type="InterPro" id="IPR005822">
    <property type="entry name" value="Ribosomal_uL13"/>
</dbReference>
<dbReference type="STRING" id="1797472.A2215_01450"/>
<dbReference type="AlphaFoldDB" id="A0A1F5EAQ7"/>
<dbReference type="GO" id="GO:0006412">
    <property type="term" value="P:translation"/>
    <property type="evidence" value="ECO:0007669"/>
    <property type="project" value="UniProtKB-UniRule"/>
</dbReference>
<evidence type="ECO:0000256" key="3">
    <source>
        <dbReference type="ARBA" id="ARBA00023274"/>
    </source>
</evidence>
<dbReference type="Gene3D" id="3.90.1180.10">
    <property type="entry name" value="Ribosomal protein L13"/>
    <property type="match status" value="1"/>
</dbReference>
<evidence type="ECO:0000256" key="1">
    <source>
        <dbReference type="ARBA" id="ARBA00006227"/>
    </source>
</evidence>
<proteinExistence type="inferred from homology"/>
<evidence type="ECO:0000256" key="2">
    <source>
        <dbReference type="ARBA" id="ARBA00022980"/>
    </source>
</evidence>
<name>A0A1F5EAQ7_9BACT</name>
<gene>
    <name evidence="4" type="primary">rplM</name>
    <name evidence="5" type="ORF">A2215_01450</name>
</gene>
<keyword evidence="3 4" id="KW-0687">Ribonucleoprotein</keyword>
<dbReference type="Proteomes" id="UP000178583">
    <property type="component" value="Unassembled WGS sequence"/>
</dbReference>
<dbReference type="InterPro" id="IPR005823">
    <property type="entry name" value="Ribosomal_uL13_bac-type"/>
</dbReference>
<dbReference type="GO" id="GO:0003735">
    <property type="term" value="F:structural constituent of ribosome"/>
    <property type="evidence" value="ECO:0007669"/>
    <property type="project" value="InterPro"/>
</dbReference>
<dbReference type="GO" id="GO:1990904">
    <property type="term" value="C:ribonucleoprotein complex"/>
    <property type="evidence" value="ECO:0007669"/>
    <property type="project" value="UniProtKB-KW"/>
</dbReference>
<comment type="function">
    <text evidence="4">This protein is one of the early assembly proteins of the 50S ribosomal subunit, although it is not seen to bind rRNA by itself. It is important during the early stages of 50S assembly.</text>
</comment>
<evidence type="ECO:0000313" key="6">
    <source>
        <dbReference type="Proteomes" id="UP000178583"/>
    </source>
</evidence>
<dbReference type="GO" id="GO:0003729">
    <property type="term" value="F:mRNA binding"/>
    <property type="evidence" value="ECO:0007669"/>
    <property type="project" value="TreeGrafter"/>
</dbReference>
<protein>
    <recommendedName>
        <fullName evidence="4">Large ribosomal subunit protein uL13</fullName>
    </recommendedName>
</protein>
<organism evidence="5 6">
    <name type="scientific">Candidatus Berkelbacteria bacterium RIFOXYA2_FULL_43_10</name>
    <dbReference type="NCBI Taxonomy" id="1797472"/>
    <lineage>
        <taxon>Bacteria</taxon>
        <taxon>Candidatus Berkelbacteria</taxon>
    </lineage>
</organism>
<dbReference type="EMBL" id="MEZY01000020">
    <property type="protein sequence ID" value="OGD64366.1"/>
    <property type="molecule type" value="Genomic_DNA"/>
</dbReference>
<sequence>MEKEPTQNRSWHIVDCKSAVLGRISTQIADLLRGKKKIGFRQNLDSGAYVVAINAASISVSGSKAKQMRYYKHTGYIGNLKTSTYSEVLESNPEKILLHAVKGMLTKNKIAKDQIKRLKIYRGSIHPHKNIKFKD</sequence>
<keyword evidence="2 4" id="KW-0689">Ribosomal protein</keyword>
<comment type="caution">
    <text evidence="5">The sequence shown here is derived from an EMBL/GenBank/DDBJ whole genome shotgun (WGS) entry which is preliminary data.</text>
</comment>
<evidence type="ECO:0000313" key="5">
    <source>
        <dbReference type="EMBL" id="OGD64366.1"/>
    </source>
</evidence>
<dbReference type="CDD" id="cd00392">
    <property type="entry name" value="Ribosomal_L13"/>
    <property type="match status" value="1"/>
</dbReference>